<accession>A0A1A6BFB9</accession>
<sequence length="159" mass="16434">MSGKVAVIGLGNRYRHDDAVGIAAATALGELALPGVEVTTDIVDPLALLDVWSQARLAIVIDAAIATASTVGRIRCLDLADVVSSADPLSSHSIDVGRTYALGKELDRIPEALRIYAVDVTDTGHGAGLTSPVELALRDLVARVAAEIVRVTGVSVEPS</sequence>
<dbReference type="EMBL" id="LQOY01000241">
    <property type="protein sequence ID" value="ORV68406.1"/>
    <property type="molecule type" value="Genomic_DNA"/>
</dbReference>
<dbReference type="EMBL" id="MAEM01000325">
    <property type="protein sequence ID" value="OBS00966.1"/>
    <property type="molecule type" value="Genomic_DNA"/>
</dbReference>
<evidence type="ECO:0000256" key="2">
    <source>
        <dbReference type="ARBA" id="ARBA00022670"/>
    </source>
</evidence>
<evidence type="ECO:0000313" key="7">
    <source>
        <dbReference type="Proteomes" id="UP000093757"/>
    </source>
</evidence>
<dbReference type="Proteomes" id="UP000193928">
    <property type="component" value="Unassembled WGS sequence"/>
</dbReference>
<dbReference type="Pfam" id="PF01750">
    <property type="entry name" value="HycI"/>
    <property type="match status" value="1"/>
</dbReference>
<dbReference type="GO" id="GO:0016485">
    <property type="term" value="P:protein processing"/>
    <property type="evidence" value="ECO:0007669"/>
    <property type="project" value="TreeGrafter"/>
</dbReference>
<dbReference type="OrthoDB" id="164170at2"/>
<organism evidence="5 7">
    <name type="scientific">Mycobacterium gordonae</name>
    <dbReference type="NCBI Taxonomy" id="1778"/>
    <lineage>
        <taxon>Bacteria</taxon>
        <taxon>Bacillati</taxon>
        <taxon>Actinomycetota</taxon>
        <taxon>Actinomycetes</taxon>
        <taxon>Mycobacteriales</taxon>
        <taxon>Mycobacteriaceae</taxon>
        <taxon>Mycobacterium</taxon>
    </lineage>
</organism>
<keyword evidence="2" id="KW-0645">Protease</keyword>
<comment type="similarity">
    <text evidence="1">Belongs to the peptidase A31 family.</text>
</comment>
<comment type="caution">
    <text evidence="5">The sequence shown here is derived from an EMBL/GenBank/DDBJ whole genome shotgun (WGS) entry which is preliminary data.</text>
</comment>
<dbReference type="GO" id="GO:0008047">
    <property type="term" value="F:enzyme activator activity"/>
    <property type="evidence" value="ECO:0007669"/>
    <property type="project" value="InterPro"/>
</dbReference>
<dbReference type="AlphaFoldDB" id="A0A1A6BFB9"/>
<keyword evidence="8" id="KW-1185">Reference proteome</keyword>
<dbReference type="CDD" id="cd00518">
    <property type="entry name" value="H2MP"/>
    <property type="match status" value="1"/>
</dbReference>
<name>A0A1A6BFB9_MYCGO</name>
<dbReference type="PANTHER" id="PTHR30302">
    <property type="entry name" value="HYDROGENASE 1 MATURATION PROTEASE"/>
    <property type="match status" value="1"/>
</dbReference>
<reference evidence="6 8" key="1">
    <citation type="submission" date="2016-01" db="EMBL/GenBank/DDBJ databases">
        <title>The new phylogeny of the genus Mycobacterium.</title>
        <authorList>
            <person name="Tarcisio F."/>
            <person name="Conor M."/>
            <person name="Antonella G."/>
            <person name="Elisabetta G."/>
            <person name="Giulia F.S."/>
            <person name="Sara T."/>
            <person name="Anna F."/>
            <person name="Clotilde B."/>
            <person name="Roberto B."/>
            <person name="Veronica D.S."/>
            <person name="Fabio R."/>
            <person name="Monica P."/>
            <person name="Olivier J."/>
            <person name="Enrico T."/>
            <person name="Nicola S."/>
        </authorList>
    </citation>
    <scope>NUCLEOTIDE SEQUENCE [LARGE SCALE GENOMIC DNA]</scope>
    <source>
        <strain evidence="6 8">DSM 44160</strain>
    </source>
</reference>
<evidence type="ECO:0000313" key="5">
    <source>
        <dbReference type="EMBL" id="OBS00966.1"/>
    </source>
</evidence>
<keyword evidence="3" id="KW-0064">Aspartyl protease</keyword>
<reference evidence="5 7" key="2">
    <citation type="submission" date="2016-06" db="EMBL/GenBank/DDBJ databases">
        <authorList>
            <person name="Kjaerup R.B."/>
            <person name="Dalgaard T.S."/>
            <person name="Juul-Madsen H.R."/>
        </authorList>
    </citation>
    <scope>NUCLEOTIDE SEQUENCE [LARGE SCALE GENOMIC DNA]</scope>
    <source>
        <strain evidence="5 7">1245752.6</strain>
    </source>
</reference>
<dbReference type="NCBIfam" id="TIGR00072">
    <property type="entry name" value="hydrog_prot"/>
    <property type="match status" value="1"/>
</dbReference>
<evidence type="ECO:0000256" key="3">
    <source>
        <dbReference type="ARBA" id="ARBA00022750"/>
    </source>
</evidence>
<gene>
    <name evidence="5" type="ORF">A9W98_22255</name>
    <name evidence="6" type="ORF">AWC08_07235</name>
</gene>
<dbReference type="Gene3D" id="3.40.50.1450">
    <property type="entry name" value="HybD-like"/>
    <property type="match status" value="1"/>
</dbReference>
<proteinExistence type="inferred from homology"/>
<protein>
    <submittedName>
        <fullName evidence="5">Peptidase M52</fullName>
    </submittedName>
</protein>
<dbReference type="InterPro" id="IPR023430">
    <property type="entry name" value="Pept_HybD-like_dom_sf"/>
</dbReference>
<evidence type="ECO:0000256" key="1">
    <source>
        <dbReference type="ARBA" id="ARBA00006814"/>
    </source>
</evidence>
<keyword evidence="4" id="KW-0378">Hydrolase</keyword>
<dbReference type="PANTHER" id="PTHR30302:SF1">
    <property type="entry name" value="HYDROGENASE 2 MATURATION PROTEASE"/>
    <property type="match status" value="1"/>
</dbReference>
<dbReference type="Proteomes" id="UP000093757">
    <property type="component" value="Unassembled WGS sequence"/>
</dbReference>
<evidence type="ECO:0000256" key="4">
    <source>
        <dbReference type="ARBA" id="ARBA00022801"/>
    </source>
</evidence>
<evidence type="ECO:0000313" key="8">
    <source>
        <dbReference type="Proteomes" id="UP000193928"/>
    </source>
</evidence>
<dbReference type="GO" id="GO:0004190">
    <property type="term" value="F:aspartic-type endopeptidase activity"/>
    <property type="evidence" value="ECO:0007669"/>
    <property type="project" value="UniProtKB-KW"/>
</dbReference>
<dbReference type="SUPFAM" id="SSF53163">
    <property type="entry name" value="HybD-like"/>
    <property type="match status" value="1"/>
</dbReference>
<evidence type="ECO:0000313" key="6">
    <source>
        <dbReference type="EMBL" id="ORV68406.1"/>
    </source>
</evidence>
<dbReference type="InterPro" id="IPR000671">
    <property type="entry name" value="Peptidase_A31"/>
</dbReference>
<dbReference type="RefSeq" id="WP_065134721.1">
    <property type="nucleotide sequence ID" value="NZ_JACKSU010000014.1"/>
</dbReference>